<comment type="caution">
    <text evidence="4">The sequence shown here is derived from an EMBL/GenBank/DDBJ whole genome shotgun (WGS) entry which is preliminary data.</text>
</comment>
<feature type="region of interest" description="Disordered" evidence="1">
    <location>
        <begin position="1"/>
        <end position="23"/>
    </location>
</feature>
<organism evidence="4 5">
    <name type="scientific">Oerskovia turbata</name>
    <dbReference type="NCBI Taxonomy" id="1713"/>
    <lineage>
        <taxon>Bacteria</taxon>
        <taxon>Bacillati</taxon>
        <taxon>Actinomycetota</taxon>
        <taxon>Actinomycetes</taxon>
        <taxon>Micrococcales</taxon>
        <taxon>Cellulomonadaceae</taxon>
        <taxon>Oerskovia</taxon>
    </lineage>
</organism>
<dbReference type="InterPro" id="IPR039261">
    <property type="entry name" value="FNR_nucleotide-bd"/>
</dbReference>
<dbReference type="SUPFAM" id="SSF63380">
    <property type="entry name" value="Riboflavin synthase domain-like"/>
    <property type="match status" value="1"/>
</dbReference>
<dbReference type="OrthoDB" id="9814826at2"/>
<dbReference type="EMBL" id="SDJR01000003">
    <property type="protein sequence ID" value="RXR26937.1"/>
    <property type="molecule type" value="Genomic_DNA"/>
</dbReference>
<name>A0A4Q1L0H0_9CELL</name>
<evidence type="ECO:0000313" key="3">
    <source>
        <dbReference type="EMBL" id="RXR26937.1"/>
    </source>
</evidence>
<dbReference type="Proteomes" id="UP000290517">
    <property type="component" value="Unassembled WGS sequence"/>
</dbReference>
<protein>
    <submittedName>
        <fullName evidence="4">Siderophore-interacting protein</fullName>
    </submittedName>
</protein>
<dbReference type="STRING" id="1713.GCA_000718325_00216"/>
<dbReference type="PANTHER" id="PTHR30157:SF0">
    <property type="entry name" value="NADPH-DEPENDENT FERRIC-CHELATE REDUCTASE"/>
    <property type="match status" value="1"/>
</dbReference>
<dbReference type="Proteomes" id="UP000289805">
    <property type="component" value="Unassembled WGS sequence"/>
</dbReference>
<sequence>MTSTTSRLDTTEQDTAPQAPADPVEQVTLLTHPLRPRLLTVSAVEQVAARMVRVRLTGEDLDDFVTVAPEDHVKLFLPTEPGGTPEMPQVVDDRWVGGRHLTSRDYTVRSFDREARALDVDLVVHEHGIAGRWAGRAQVGDLVGVLGPRGSFLVNDVFDWYVFAVDETALPAAARWLETLRPEVPVTVFVEVQDEGDVLPLASAANADVTWLFREDRAPGTTSLLADAVRGTELPPGNGFVWVAGESLSIKPLRRYLKNEVGLGRDNFDVDGYWRKGVADHDHHGDDTDEAEAEPDASSEADGTPRD</sequence>
<reference evidence="5 6" key="1">
    <citation type="submission" date="2019-01" db="EMBL/GenBank/DDBJ databases">
        <title>Oerskovia turbata Genome sequencing and assembly.</title>
        <authorList>
            <person name="Dou T."/>
        </authorList>
    </citation>
    <scope>NUCLEOTIDE SEQUENCE [LARGE SCALE GENOMIC DNA]</scope>
    <source>
        <strain evidence="4 5">JCM12123</strain>
        <strain evidence="3 6">JCM3160</strain>
    </source>
</reference>
<dbReference type="InterPro" id="IPR007037">
    <property type="entry name" value="SIP_rossman_dom"/>
</dbReference>
<evidence type="ECO:0000256" key="1">
    <source>
        <dbReference type="SAM" id="MobiDB-lite"/>
    </source>
</evidence>
<dbReference type="InterPro" id="IPR017927">
    <property type="entry name" value="FAD-bd_FR_type"/>
</dbReference>
<dbReference type="PANTHER" id="PTHR30157">
    <property type="entry name" value="FERRIC REDUCTASE, NADPH-DEPENDENT"/>
    <property type="match status" value="1"/>
</dbReference>
<dbReference type="InterPro" id="IPR017938">
    <property type="entry name" value="Riboflavin_synthase-like_b-brl"/>
</dbReference>
<feature type="region of interest" description="Disordered" evidence="1">
    <location>
        <begin position="279"/>
        <end position="307"/>
    </location>
</feature>
<dbReference type="Pfam" id="PF08021">
    <property type="entry name" value="FAD_binding_9"/>
    <property type="match status" value="1"/>
</dbReference>
<dbReference type="Gene3D" id="2.40.30.10">
    <property type="entry name" value="Translation factors"/>
    <property type="match status" value="1"/>
</dbReference>
<feature type="domain" description="FAD-binding FR-type" evidence="2">
    <location>
        <begin position="34"/>
        <end position="155"/>
    </location>
</feature>
<feature type="compositionally biased region" description="Acidic residues" evidence="1">
    <location>
        <begin position="287"/>
        <end position="299"/>
    </location>
</feature>
<dbReference type="CDD" id="cd06193">
    <property type="entry name" value="siderophore_interacting"/>
    <property type="match status" value="1"/>
</dbReference>
<dbReference type="InterPro" id="IPR039374">
    <property type="entry name" value="SIP_fam"/>
</dbReference>
<dbReference type="PROSITE" id="PS51384">
    <property type="entry name" value="FAD_FR"/>
    <property type="match status" value="1"/>
</dbReference>
<dbReference type="RefSeq" id="WP_084689662.1">
    <property type="nucleotide sequence ID" value="NZ_JOFV01000001.1"/>
</dbReference>
<dbReference type="Gene3D" id="3.40.50.80">
    <property type="entry name" value="Nucleotide-binding domain of ferredoxin-NADP reductase (FNR) module"/>
    <property type="match status" value="1"/>
</dbReference>
<evidence type="ECO:0000259" key="2">
    <source>
        <dbReference type="PROSITE" id="PS51384"/>
    </source>
</evidence>
<dbReference type="InterPro" id="IPR013113">
    <property type="entry name" value="SIP_FAD-bd"/>
</dbReference>
<evidence type="ECO:0000313" key="5">
    <source>
        <dbReference type="Proteomes" id="UP000289805"/>
    </source>
</evidence>
<accession>A0A4Q1L0H0</accession>
<feature type="compositionally biased region" description="Polar residues" evidence="1">
    <location>
        <begin position="1"/>
        <end position="16"/>
    </location>
</feature>
<proteinExistence type="predicted"/>
<evidence type="ECO:0000313" key="4">
    <source>
        <dbReference type="EMBL" id="RXR36221.1"/>
    </source>
</evidence>
<dbReference type="GO" id="GO:0016491">
    <property type="term" value="F:oxidoreductase activity"/>
    <property type="evidence" value="ECO:0007669"/>
    <property type="project" value="InterPro"/>
</dbReference>
<gene>
    <name evidence="3" type="ORF">EQW73_05605</name>
    <name evidence="4" type="ORF">EQW78_02820</name>
</gene>
<dbReference type="EMBL" id="SDJQ01000004">
    <property type="protein sequence ID" value="RXR36221.1"/>
    <property type="molecule type" value="Genomic_DNA"/>
</dbReference>
<dbReference type="Pfam" id="PF04954">
    <property type="entry name" value="SIP"/>
    <property type="match status" value="1"/>
</dbReference>
<keyword evidence="6" id="KW-1185">Reference proteome</keyword>
<evidence type="ECO:0000313" key="6">
    <source>
        <dbReference type="Proteomes" id="UP000290517"/>
    </source>
</evidence>
<dbReference type="AlphaFoldDB" id="A0A4Q1L0H0"/>